<dbReference type="AlphaFoldDB" id="A0AAW9SBZ2"/>
<feature type="chain" id="PRO_5043734872" evidence="1">
    <location>
        <begin position="23"/>
        <end position="44"/>
    </location>
</feature>
<feature type="signal peptide" evidence="1">
    <location>
        <begin position="1"/>
        <end position="22"/>
    </location>
</feature>
<dbReference type="RefSeq" id="WP_347167304.1">
    <property type="nucleotide sequence ID" value="NZ_JBDNCH010000002.1"/>
</dbReference>
<gene>
    <name evidence="2" type="ORF">ABFB10_16305</name>
</gene>
<protein>
    <submittedName>
        <fullName evidence="2">Uncharacterized protein</fullName>
    </submittedName>
</protein>
<accession>A0AAW9SBZ2</accession>
<dbReference type="Proteomes" id="UP001428774">
    <property type="component" value="Unassembled WGS sequence"/>
</dbReference>
<evidence type="ECO:0000313" key="2">
    <source>
        <dbReference type="EMBL" id="MEN9062319.1"/>
    </source>
</evidence>
<organism evidence="2 3">
    <name type="scientific">Ponticoccus litoralis</name>
    <dbReference type="NCBI Taxonomy" id="422297"/>
    <lineage>
        <taxon>Bacteria</taxon>
        <taxon>Pseudomonadati</taxon>
        <taxon>Pseudomonadota</taxon>
        <taxon>Alphaproteobacteria</taxon>
        <taxon>Rhodobacterales</taxon>
        <taxon>Roseobacteraceae</taxon>
        <taxon>Ponticoccus</taxon>
    </lineage>
</organism>
<evidence type="ECO:0000313" key="3">
    <source>
        <dbReference type="Proteomes" id="UP001428774"/>
    </source>
</evidence>
<dbReference type="EMBL" id="JBDNCH010000002">
    <property type="protein sequence ID" value="MEN9062319.1"/>
    <property type="molecule type" value="Genomic_DNA"/>
</dbReference>
<name>A0AAW9SBZ2_9RHOB</name>
<keyword evidence="1" id="KW-0732">Signal</keyword>
<proteinExistence type="predicted"/>
<comment type="caution">
    <text evidence="2">The sequence shown here is derived from an EMBL/GenBank/DDBJ whole genome shotgun (WGS) entry which is preliminary data.</text>
</comment>
<keyword evidence="3" id="KW-1185">Reference proteome</keyword>
<evidence type="ECO:0000256" key="1">
    <source>
        <dbReference type="SAM" id="SignalP"/>
    </source>
</evidence>
<sequence length="44" mass="4697">MKLITVVQAGALLLLAMFGAYASAHQPEQPSCATTMEVSERCDL</sequence>
<reference evidence="2 3" key="1">
    <citation type="submission" date="2024-05" db="EMBL/GenBank/DDBJ databases">
        <title>Genome sequence of Ponticoccus litoralis KCCM 90028.</title>
        <authorList>
            <person name="Kim J.M."/>
            <person name="Lee J.K."/>
            <person name="Choi B.J."/>
            <person name="Bayburt H."/>
            <person name="Baek J.H."/>
            <person name="Jeon C.O."/>
        </authorList>
    </citation>
    <scope>NUCLEOTIDE SEQUENCE [LARGE SCALE GENOMIC DNA]</scope>
    <source>
        <strain evidence="2 3">KCCM 90028</strain>
    </source>
</reference>